<name>A0A2A6REE7_9CHLR</name>
<accession>A0A2A6REE7</accession>
<protein>
    <submittedName>
        <fullName evidence="3">Uncharacterized protein</fullName>
    </submittedName>
</protein>
<dbReference type="AlphaFoldDB" id="A0A2A6REE7"/>
<feature type="transmembrane region" description="Helical" evidence="2">
    <location>
        <begin position="54"/>
        <end position="75"/>
    </location>
</feature>
<reference evidence="4" key="1">
    <citation type="submission" date="2017-08" db="EMBL/GenBank/DDBJ databases">
        <authorList>
            <person name="Grouzdev D.S."/>
            <person name="Gaisin V.A."/>
            <person name="Rysina M.S."/>
            <person name="Gorlenko V.M."/>
        </authorList>
    </citation>
    <scope>NUCLEOTIDE SEQUENCE [LARGE SCALE GENOMIC DNA]</scope>
    <source>
        <strain evidence="4">Kir15-3F</strain>
    </source>
</reference>
<evidence type="ECO:0000313" key="3">
    <source>
        <dbReference type="EMBL" id="PDW00819.1"/>
    </source>
</evidence>
<sequence length="187" mass="21362">MLQENRRTGEQENREQRTENREQRTENRRTAEQRTENSRTAEQRTAEQQNREGTVLLFLCSFVPLFFCSSVLLFLRSSVLLFLRSFVLLFLRSSVPSFSCKIYAMILTSSEIIAQLEQRLAEQISAAALAEWAFATFYAIEQGELTVMEAEAAHIAEALDALMFADDARFALDEAGLRQLLARLQSP</sequence>
<feature type="region of interest" description="Disordered" evidence="1">
    <location>
        <begin position="1"/>
        <end position="47"/>
    </location>
</feature>
<evidence type="ECO:0000313" key="4">
    <source>
        <dbReference type="Proteomes" id="UP000220527"/>
    </source>
</evidence>
<dbReference type="Proteomes" id="UP000220527">
    <property type="component" value="Unassembled WGS sequence"/>
</dbReference>
<comment type="caution">
    <text evidence="3">The sequence shown here is derived from an EMBL/GenBank/DDBJ whole genome shotgun (WGS) entry which is preliminary data.</text>
</comment>
<gene>
    <name evidence="3" type="ORF">CJ255_20145</name>
</gene>
<organism evidence="3 4">
    <name type="scientific">Candidatus Viridilinea mediisalina</name>
    <dbReference type="NCBI Taxonomy" id="2024553"/>
    <lineage>
        <taxon>Bacteria</taxon>
        <taxon>Bacillati</taxon>
        <taxon>Chloroflexota</taxon>
        <taxon>Chloroflexia</taxon>
        <taxon>Chloroflexales</taxon>
        <taxon>Chloroflexineae</taxon>
        <taxon>Oscillochloridaceae</taxon>
        <taxon>Candidatus Viridilinea</taxon>
    </lineage>
</organism>
<keyword evidence="4" id="KW-1185">Reference proteome</keyword>
<keyword evidence="2" id="KW-0472">Membrane</keyword>
<dbReference type="EMBL" id="NQWI01000166">
    <property type="protein sequence ID" value="PDW00819.1"/>
    <property type="molecule type" value="Genomic_DNA"/>
</dbReference>
<keyword evidence="2" id="KW-1133">Transmembrane helix</keyword>
<keyword evidence="2" id="KW-0812">Transmembrane</keyword>
<evidence type="ECO:0000256" key="1">
    <source>
        <dbReference type="SAM" id="MobiDB-lite"/>
    </source>
</evidence>
<evidence type="ECO:0000256" key="2">
    <source>
        <dbReference type="SAM" id="Phobius"/>
    </source>
</evidence>
<feature type="compositionally biased region" description="Basic and acidic residues" evidence="1">
    <location>
        <begin position="1"/>
        <end position="45"/>
    </location>
</feature>
<proteinExistence type="predicted"/>